<comment type="caution">
    <text evidence="2">The sequence shown here is derived from an EMBL/GenBank/DDBJ whole genome shotgun (WGS) entry which is preliminary data.</text>
</comment>
<dbReference type="EMBL" id="JAZGQO010000006">
    <property type="protein sequence ID" value="KAK6186340.1"/>
    <property type="molecule type" value="Genomic_DNA"/>
</dbReference>
<dbReference type="AlphaFoldDB" id="A0AAN8K008"/>
<feature type="coiled-coil region" evidence="1">
    <location>
        <begin position="33"/>
        <end position="71"/>
    </location>
</feature>
<dbReference type="Proteomes" id="UP001347796">
    <property type="component" value="Unassembled WGS sequence"/>
</dbReference>
<gene>
    <name evidence="2" type="ORF">SNE40_008392</name>
</gene>
<evidence type="ECO:0000313" key="2">
    <source>
        <dbReference type="EMBL" id="KAK6186340.1"/>
    </source>
</evidence>
<accession>A0AAN8K008</accession>
<protein>
    <recommendedName>
        <fullName evidence="4">Ubiquitin-like domain-containing protein</fullName>
    </recommendedName>
</protein>
<evidence type="ECO:0000256" key="1">
    <source>
        <dbReference type="SAM" id="Coils"/>
    </source>
</evidence>
<organism evidence="2 3">
    <name type="scientific">Patella caerulea</name>
    <name type="common">Rayed Mediterranean limpet</name>
    <dbReference type="NCBI Taxonomy" id="87958"/>
    <lineage>
        <taxon>Eukaryota</taxon>
        <taxon>Metazoa</taxon>
        <taxon>Spiralia</taxon>
        <taxon>Lophotrochozoa</taxon>
        <taxon>Mollusca</taxon>
        <taxon>Gastropoda</taxon>
        <taxon>Patellogastropoda</taxon>
        <taxon>Patelloidea</taxon>
        <taxon>Patellidae</taxon>
        <taxon>Patella</taxon>
    </lineage>
</organism>
<sequence>MMSDDTSLQQVVTHQSLNFHLPCNVQIGEHNIQNQLTNQLQEDNDRMKEQIQQLKLDKQGQADEIQKLKSRVRVVGDKTRVKKTYKNINKEKGDMITLTVKGLGGDVNISVSRDKPVKQVEEMIQEKYRRKCGRDDVDLYIISIHSIKQDKDVYRFNNQKDLPLSYYGVETGDKVWL</sequence>
<evidence type="ECO:0000313" key="3">
    <source>
        <dbReference type="Proteomes" id="UP001347796"/>
    </source>
</evidence>
<keyword evidence="3" id="KW-1185">Reference proteome</keyword>
<reference evidence="2 3" key="1">
    <citation type="submission" date="2024-01" db="EMBL/GenBank/DDBJ databases">
        <title>The genome of the rayed Mediterranean limpet Patella caerulea (Linnaeus, 1758).</title>
        <authorList>
            <person name="Anh-Thu Weber A."/>
            <person name="Halstead-Nussloch G."/>
        </authorList>
    </citation>
    <scope>NUCLEOTIDE SEQUENCE [LARGE SCALE GENOMIC DNA]</scope>
    <source>
        <strain evidence="2">AATW-2023a</strain>
        <tissue evidence="2">Whole specimen</tissue>
    </source>
</reference>
<keyword evidence="1" id="KW-0175">Coiled coil</keyword>
<proteinExistence type="predicted"/>
<evidence type="ECO:0008006" key="4">
    <source>
        <dbReference type="Google" id="ProtNLM"/>
    </source>
</evidence>
<name>A0AAN8K008_PATCE</name>